<evidence type="ECO:0000256" key="4">
    <source>
        <dbReference type="ARBA" id="ARBA00023136"/>
    </source>
</evidence>
<evidence type="ECO:0000256" key="3">
    <source>
        <dbReference type="ARBA" id="ARBA00022514"/>
    </source>
</evidence>
<name>A0A6J2Q5K1_COTGO</name>
<evidence type="ECO:0000256" key="2">
    <source>
        <dbReference type="ARBA" id="ARBA00008670"/>
    </source>
</evidence>
<dbReference type="SMART" id="SM00207">
    <property type="entry name" value="TNF"/>
    <property type="match status" value="1"/>
</dbReference>
<dbReference type="AlphaFoldDB" id="A0A6J2Q5K1"/>
<keyword evidence="7" id="KW-1185">Reference proteome</keyword>
<dbReference type="InParanoid" id="A0A6J2Q5K1"/>
<organism evidence="7 8">
    <name type="scientific">Cottoperca gobio</name>
    <name type="common">Frogmouth</name>
    <name type="synonym">Aphritis gobio</name>
    <dbReference type="NCBI Taxonomy" id="56716"/>
    <lineage>
        <taxon>Eukaryota</taxon>
        <taxon>Metazoa</taxon>
        <taxon>Chordata</taxon>
        <taxon>Craniata</taxon>
        <taxon>Vertebrata</taxon>
        <taxon>Euteleostomi</taxon>
        <taxon>Actinopterygii</taxon>
        <taxon>Neopterygii</taxon>
        <taxon>Teleostei</taxon>
        <taxon>Neoteleostei</taxon>
        <taxon>Acanthomorphata</taxon>
        <taxon>Eupercaria</taxon>
        <taxon>Perciformes</taxon>
        <taxon>Notothenioidei</taxon>
        <taxon>Bovichtidae</taxon>
        <taxon>Cottoperca</taxon>
    </lineage>
</organism>
<comment type="similarity">
    <text evidence="2">Belongs to the tumor necrosis factor family.</text>
</comment>
<dbReference type="GO" id="GO:0016020">
    <property type="term" value="C:membrane"/>
    <property type="evidence" value="ECO:0007669"/>
    <property type="project" value="UniProtKB-SubCell"/>
</dbReference>
<keyword evidence="4 5" id="KW-0472">Membrane</keyword>
<dbReference type="Gene3D" id="2.60.120.40">
    <property type="match status" value="1"/>
</dbReference>
<reference evidence="8" key="1">
    <citation type="submission" date="2025-08" db="UniProtKB">
        <authorList>
            <consortium name="RefSeq"/>
        </authorList>
    </citation>
    <scope>IDENTIFICATION</scope>
</reference>
<dbReference type="GO" id="GO:0005615">
    <property type="term" value="C:extracellular space"/>
    <property type="evidence" value="ECO:0007669"/>
    <property type="project" value="UniProtKB-KW"/>
</dbReference>
<dbReference type="GO" id="GO:0005125">
    <property type="term" value="F:cytokine activity"/>
    <property type="evidence" value="ECO:0007669"/>
    <property type="project" value="UniProtKB-KW"/>
</dbReference>
<evidence type="ECO:0000256" key="5">
    <source>
        <dbReference type="SAM" id="Phobius"/>
    </source>
</evidence>
<proteinExistence type="inferred from homology"/>
<keyword evidence="5" id="KW-0812">Transmembrane</keyword>
<evidence type="ECO:0000259" key="6">
    <source>
        <dbReference type="PROSITE" id="PS50049"/>
    </source>
</evidence>
<evidence type="ECO:0000256" key="1">
    <source>
        <dbReference type="ARBA" id="ARBA00004370"/>
    </source>
</evidence>
<dbReference type="PANTHER" id="PTHR11471:SF34">
    <property type="entry name" value="TUMOR NECROSIS FACTOR LIGAND SUPERFAMILY MEMBER 14"/>
    <property type="match status" value="1"/>
</dbReference>
<keyword evidence="5" id="KW-1133">Transmembrane helix</keyword>
<sequence length="239" mass="26980">MERYRESTAGMSTSGYPPVFVVDAYATRPPLPPKLSQRRRHAGATQILLILLVSMALCGMAIEACFIYHLYQTDNADSASSSKLIAGQEVTSPTEIHSLVLPPSKPVAHLTGGQDVVHGKEIMAWSMDAEPLLYEMDYKNRCIVIQKEGYYYVYSKVYFLDFDGFHHSVNRKTDRYVGKSIPLLMSKRYTEMSREKRSNSYIGGVFHLTVGDAIFVEVSNTTKIVRNKPFENVFGIFMI</sequence>
<dbReference type="KEGG" id="cgob:115011702"/>
<dbReference type="PANTHER" id="PTHR11471">
    <property type="entry name" value="TUMOR NECROSIS FACTOR FAMILY MEMBER"/>
    <property type="match status" value="1"/>
</dbReference>
<accession>A0A6J2Q5K1</accession>
<dbReference type="FunCoup" id="A0A6J2Q5K1">
    <property type="interactions" value="423"/>
</dbReference>
<dbReference type="InterPro" id="IPR008983">
    <property type="entry name" value="Tumour_necrosis_fac-like_dom"/>
</dbReference>
<dbReference type="OrthoDB" id="6072476at2759"/>
<feature type="domain" description="THD" evidence="6">
    <location>
        <begin position="106"/>
        <end position="239"/>
    </location>
</feature>
<gene>
    <name evidence="8" type="primary">tnfsf14</name>
</gene>
<dbReference type="PROSITE" id="PS50049">
    <property type="entry name" value="THD_2"/>
    <property type="match status" value="1"/>
</dbReference>
<dbReference type="RefSeq" id="XP_029292770.1">
    <property type="nucleotide sequence ID" value="XM_029436910.1"/>
</dbReference>
<comment type="subcellular location">
    <subcellularLocation>
        <location evidence="1">Membrane</location>
    </subcellularLocation>
</comment>
<evidence type="ECO:0000313" key="7">
    <source>
        <dbReference type="Proteomes" id="UP000504630"/>
    </source>
</evidence>
<dbReference type="GO" id="GO:0005164">
    <property type="term" value="F:tumor necrosis factor receptor binding"/>
    <property type="evidence" value="ECO:0007669"/>
    <property type="project" value="InterPro"/>
</dbReference>
<dbReference type="GeneID" id="115011702"/>
<dbReference type="Proteomes" id="UP000504630">
    <property type="component" value="Chromosome 8"/>
</dbReference>
<protein>
    <submittedName>
        <fullName evidence="8">Tumor necrosis factor ligand superfamily member 14 isoform X1</fullName>
    </submittedName>
</protein>
<dbReference type="InterPro" id="IPR006052">
    <property type="entry name" value="TNF_dom"/>
</dbReference>
<feature type="transmembrane region" description="Helical" evidence="5">
    <location>
        <begin position="47"/>
        <end position="71"/>
    </location>
</feature>
<evidence type="ECO:0000313" key="8">
    <source>
        <dbReference type="RefSeq" id="XP_029292770.1"/>
    </source>
</evidence>
<dbReference type="SUPFAM" id="SSF49842">
    <property type="entry name" value="TNF-like"/>
    <property type="match status" value="1"/>
</dbReference>
<dbReference type="GO" id="GO:0006955">
    <property type="term" value="P:immune response"/>
    <property type="evidence" value="ECO:0007669"/>
    <property type="project" value="InterPro"/>
</dbReference>
<dbReference type="CTD" id="8740"/>
<keyword evidence="3" id="KW-0202">Cytokine</keyword>
<dbReference type="Pfam" id="PF00229">
    <property type="entry name" value="TNF"/>
    <property type="match status" value="1"/>
</dbReference>